<dbReference type="EMBL" id="CM010716">
    <property type="protein sequence ID" value="RZC52815.1"/>
    <property type="molecule type" value="Genomic_DNA"/>
</dbReference>
<comment type="cofactor">
    <cofactor evidence="2">
        <name>Mg(2+)</name>
        <dbReference type="ChEBI" id="CHEBI:18420"/>
    </cofactor>
</comment>
<evidence type="ECO:0000256" key="10">
    <source>
        <dbReference type="SAM" id="MobiDB-lite"/>
    </source>
</evidence>
<evidence type="ECO:0000256" key="3">
    <source>
        <dbReference type="ARBA" id="ARBA00013081"/>
    </source>
</evidence>
<evidence type="ECO:0000256" key="9">
    <source>
        <dbReference type="RuleBase" id="RU003465"/>
    </source>
</evidence>
<sequence length="571" mass="62140">MEEMSAAMAVPFRLGNLICDSSVIATHVGITSLKLITDTASLISDTSRANQLLLESFDGGYENCSNQVDLMSLRGQEEDNRGRGQEESLLKMVPESEGSMVVADSIVQESEEDDNLSLGGGDLVHDSSCSLSVTSDTSSLCGDEFLTLESASELNRTISMEIDNLEEPRIQREAHSDLVTEAEVKRRVEDDSNCIGSTSSLQVGQDRRTDGPVSRSVSALGSLPRWGSVSICGRRPEMEDAFSVVPQFFSVPQEMLFCDGMVNGANPNFLSHSTGHFFGVYDGHGGPQVADYCRDRFHLALVEELETVKQEFCNGVEIKTDWQMKWEKAITNCFRKVDAEIGATPSSGEGSSEPIAPDTVGSTAVVAMVFSSHLIVSNCGDSRAVLCRGKEAMALSDDHKGNMVTVAIVIWENDCVGLFLSQPNREDEYARIEAAGGKVINWNGSRVFGVLAMSRSIGDKYLKPSVIPDPEVMFVPRKKEDGCLILASDGLWDVMTNEEACEAARKRIFAWHKKNGTTDSPCEERGDGGIDLAAQAAAEYLSKLAIQKGSKDNITVVVVDLKPHRKYKSKT</sequence>
<keyword evidence="13" id="KW-1185">Reference proteome</keyword>
<dbReference type="Gramene" id="RZC52815">
    <property type="protein sequence ID" value="RZC52815"/>
    <property type="gene ID" value="C5167_021242"/>
</dbReference>
<dbReference type="InterPro" id="IPR000222">
    <property type="entry name" value="PP2C_BS"/>
</dbReference>
<organism evidence="12 13">
    <name type="scientific">Papaver somniferum</name>
    <name type="common">Opium poppy</name>
    <dbReference type="NCBI Taxonomy" id="3469"/>
    <lineage>
        <taxon>Eukaryota</taxon>
        <taxon>Viridiplantae</taxon>
        <taxon>Streptophyta</taxon>
        <taxon>Embryophyta</taxon>
        <taxon>Tracheophyta</taxon>
        <taxon>Spermatophyta</taxon>
        <taxon>Magnoliopsida</taxon>
        <taxon>Ranunculales</taxon>
        <taxon>Papaveraceae</taxon>
        <taxon>Papaveroideae</taxon>
        <taxon>Papaver</taxon>
    </lineage>
</organism>
<dbReference type="PROSITE" id="PS01032">
    <property type="entry name" value="PPM_1"/>
    <property type="match status" value="1"/>
</dbReference>
<evidence type="ECO:0000256" key="4">
    <source>
        <dbReference type="ARBA" id="ARBA00022723"/>
    </source>
</evidence>
<dbReference type="InterPro" id="IPR015655">
    <property type="entry name" value="PP2C"/>
</dbReference>
<dbReference type="GO" id="GO:0046872">
    <property type="term" value="F:metal ion binding"/>
    <property type="evidence" value="ECO:0007669"/>
    <property type="project" value="UniProtKB-KW"/>
</dbReference>
<dbReference type="STRING" id="3469.A0A4Y7IZH6"/>
<dbReference type="Pfam" id="PF00481">
    <property type="entry name" value="PP2C"/>
    <property type="match status" value="2"/>
</dbReference>
<evidence type="ECO:0000256" key="5">
    <source>
        <dbReference type="ARBA" id="ARBA00022801"/>
    </source>
</evidence>
<evidence type="ECO:0000256" key="2">
    <source>
        <dbReference type="ARBA" id="ARBA00001946"/>
    </source>
</evidence>
<gene>
    <name evidence="12" type="ORF">C5167_021242</name>
</gene>
<dbReference type="OMA" id="CDKPTIT"/>
<dbReference type="FunFam" id="3.60.40.10:FF:000041">
    <property type="entry name" value="Protein phosphatase 2C 51"/>
    <property type="match status" value="1"/>
</dbReference>
<name>A0A4Y7IZH6_PAPSO</name>
<dbReference type="SMART" id="SM00332">
    <property type="entry name" value="PP2Cc"/>
    <property type="match status" value="1"/>
</dbReference>
<evidence type="ECO:0000256" key="8">
    <source>
        <dbReference type="ARBA" id="ARBA00023211"/>
    </source>
</evidence>
<dbReference type="InterPro" id="IPR036457">
    <property type="entry name" value="PPM-type-like_dom_sf"/>
</dbReference>
<reference evidence="12 13" key="1">
    <citation type="journal article" date="2018" name="Science">
        <title>The opium poppy genome and morphinan production.</title>
        <authorList>
            <person name="Guo L."/>
            <person name="Winzer T."/>
            <person name="Yang X."/>
            <person name="Li Y."/>
            <person name="Ning Z."/>
            <person name="He Z."/>
            <person name="Teodor R."/>
            <person name="Lu Y."/>
            <person name="Bowser T.A."/>
            <person name="Graham I.A."/>
            <person name="Ye K."/>
        </authorList>
    </citation>
    <scope>NUCLEOTIDE SEQUENCE [LARGE SCALE GENOMIC DNA]</scope>
    <source>
        <strain evidence="13">cv. HN1</strain>
        <tissue evidence="12">Leaves</tissue>
    </source>
</reference>
<evidence type="ECO:0000256" key="7">
    <source>
        <dbReference type="ARBA" id="ARBA00022912"/>
    </source>
</evidence>
<dbReference type="Proteomes" id="UP000316621">
    <property type="component" value="Chromosome 2"/>
</dbReference>
<accession>A0A4Y7IZH6</accession>
<dbReference type="PROSITE" id="PS51746">
    <property type="entry name" value="PPM_2"/>
    <property type="match status" value="1"/>
</dbReference>
<comment type="cofactor">
    <cofactor evidence="1">
        <name>Mn(2+)</name>
        <dbReference type="ChEBI" id="CHEBI:29035"/>
    </cofactor>
</comment>
<protein>
    <recommendedName>
        <fullName evidence="3">protein-serine/threonine phosphatase</fullName>
        <ecNumber evidence="3">3.1.3.16</ecNumber>
    </recommendedName>
</protein>
<keyword evidence="5 9" id="KW-0378">Hydrolase</keyword>
<evidence type="ECO:0000256" key="1">
    <source>
        <dbReference type="ARBA" id="ARBA00001936"/>
    </source>
</evidence>
<keyword evidence="7 9" id="KW-0904">Protein phosphatase</keyword>
<dbReference type="GO" id="GO:0004722">
    <property type="term" value="F:protein serine/threonine phosphatase activity"/>
    <property type="evidence" value="ECO:0007669"/>
    <property type="project" value="UniProtKB-EC"/>
</dbReference>
<dbReference type="InterPro" id="IPR001932">
    <property type="entry name" value="PPM-type_phosphatase-like_dom"/>
</dbReference>
<evidence type="ECO:0000313" key="13">
    <source>
        <dbReference type="Proteomes" id="UP000316621"/>
    </source>
</evidence>
<proteinExistence type="inferred from homology"/>
<dbReference type="CDD" id="cd00143">
    <property type="entry name" value="PP2Cc"/>
    <property type="match status" value="1"/>
</dbReference>
<evidence type="ECO:0000313" key="12">
    <source>
        <dbReference type="EMBL" id="RZC52815.1"/>
    </source>
</evidence>
<dbReference type="EC" id="3.1.3.16" evidence="3"/>
<feature type="domain" description="PPM-type phosphatase" evidence="11">
    <location>
        <begin position="225"/>
        <end position="561"/>
    </location>
</feature>
<evidence type="ECO:0000256" key="6">
    <source>
        <dbReference type="ARBA" id="ARBA00022842"/>
    </source>
</evidence>
<keyword evidence="4" id="KW-0479">Metal-binding</keyword>
<comment type="similarity">
    <text evidence="9">Belongs to the PP2C family.</text>
</comment>
<keyword evidence="6" id="KW-0460">Magnesium</keyword>
<dbReference type="PANTHER" id="PTHR47992">
    <property type="entry name" value="PROTEIN PHOSPHATASE"/>
    <property type="match status" value="1"/>
</dbReference>
<dbReference type="AlphaFoldDB" id="A0A4Y7IZH6"/>
<dbReference type="Gene3D" id="3.60.40.10">
    <property type="entry name" value="PPM-type phosphatase domain"/>
    <property type="match status" value="1"/>
</dbReference>
<evidence type="ECO:0000259" key="11">
    <source>
        <dbReference type="PROSITE" id="PS51746"/>
    </source>
</evidence>
<keyword evidence="8" id="KW-0464">Manganese</keyword>
<dbReference type="SUPFAM" id="SSF81606">
    <property type="entry name" value="PP2C-like"/>
    <property type="match status" value="1"/>
</dbReference>
<feature type="region of interest" description="Disordered" evidence="10">
    <location>
        <begin position="195"/>
        <end position="214"/>
    </location>
</feature>